<feature type="domain" description="MADF" evidence="2">
    <location>
        <begin position="10"/>
        <end position="102"/>
    </location>
</feature>
<dbReference type="EMBL" id="KB632003">
    <property type="protein sequence ID" value="ERL87813.1"/>
    <property type="molecule type" value="Genomic_DNA"/>
</dbReference>
<dbReference type="PANTHER" id="PTHR12243:SF69">
    <property type="entry name" value="SI:CH73-59F11.3"/>
    <property type="match status" value="1"/>
</dbReference>
<accession>U4U649</accession>
<reference evidence="3 4" key="1">
    <citation type="journal article" date="2013" name="Genome Biol.">
        <title>Draft genome of the mountain pine beetle, Dendroctonus ponderosae Hopkins, a major forest pest.</title>
        <authorList>
            <person name="Keeling C.I."/>
            <person name="Yuen M.M."/>
            <person name="Liao N.Y."/>
            <person name="Docking T.R."/>
            <person name="Chan S.K."/>
            <person name="Taylor G.A."/>
            <person name="Palmquist D.L."/>
            <person name="Jackman S.D."/>
            <person name="Nguyen A."/>
            <person name="Li M."/>
            <person name="Henderson H."/>
            <person name="Janes J.K."/>
            <person name="Zhao Y."/>
            <person name="Pandoh P."/>
            <person name="Moore R."/>
            <person name="Sperling F.A."/>
            <person name="Huber D.P."/>
            <person name="Birol I."/>
            <person name="Jones S.J."/>
            <person name="Bohlmann J."/>
        </authorList>
    </citation>
    <scope>NUCLEOTIDE SEQUENCE</scope>
</reference>
<evidence type="ECO:0000256" key="1">
    <source>
        <dbReference type="SAM" id="MobiDB-lite"/>
    </source>
</evidence>
<dbReference type="InterPro" id="IPR039353">
    <property type="entry name" value="TF_Adf1"/>
</dbReference>
<dbReference type="PROSITE" id="PS51029">
    <property type="entry name" value="MADF"/>
    <property type="match status" value="1"/>
</dbReference>
<feature type="region of interest" description="Disordered" evidence="1">
    <location>
        <begin position="224"/>
        <end position="244"/>
    </location>
</feature>
<organism evidence="3 4">
    <name type="scientific">Dendroctonus ponderosae</name>
    <name type="common">Mountain pine beetle</name>
    <dbReference type="NCBI Taxonomy" id="77166"/>
    <lineage>
        <taxon>Eukaryota</taxon>
        <taxon>Metazoa</taxon>
        <taxon>Ecdysozoa</taxon>
        <taxon>Arthropoda</taxon>
        <taxon>Hexapoda</taxon>
        <taxon>Insecta</taxon>
        <taxon>Pterygota</taxon>
        <taxon>Neoptera</taxon>
        <taxon>Endopterygota</taxon>
        <taxon>Coleoptera</taxon>
        <taxon>Polyphaga</taxon>
        <taxon>Cucujiformia</taxon>
        <taxon>Curculionidae</taxon>
        <taxon>Scolytinae</taxon>
        <taxon>Dendroctonus</taxon>
    </lineage>
</organism>
<dbReference type="Proteomes" id="UP000030742">
    <property type="component" value="Unassembled WGS sequence"/>
</dbReference>
<proteinExistence type="predicted"/>
<protein>
    <recommendedName>
        <fullName evidence="2">MADF domain-containing protein</fullName>
    </recommendedName>
</protein>
<evidence type="ECO:0000259" key="2">
    <source>
        <dbReference type="PROSITE" id="PS51029"/>
    </source>
</evidence>
<dbReference type="AlphaFoldDB" id="U4U649"/>
<evidence type="ECO:0000313" key="4">
    <source>
        <dbReference type="Proteomes" id="UP000030742"/>
    </source>
</evidence>
<feature type="compositionally biased region" description="Low complexity" evidence="1">
    <location>
        <begin position="131"/>
        <end position="145"/>
    </location>
</feature>
<dbReference type="SMART" id="SM00595">
    <property type="entry name" value="MADF"/>
    <property type="match status" value="1"/>
</dbReference>
<dbReference type="InterPro" id="IPR006578">
    <property type="entry name" value="MADF-dom"/>
</dbReference>
<dbReference type="Pfam" id="PF10545">
    <property type="entry name" value="MADF_DNA_bdg"/>
    <property type="match status" value="1"/>
</dbReference>
<dbReference type="OrthoDB" id="6784437at2759"/>
<dbReference type="GO" id="GO:0005667">
    <property type="term" value="C:transcription regulator complex"/>
    <property type="evidence" value="ECO:0007669"/>
    <property type="project" value="TreeGrafter"/>
</dbReference>
<name>U4U649_DENPD</name>
<feature type="region of interest" description="Disordered" evidence="1">
    <location>
        <begin position="117"/>
        <end position="159"/>
    </location>
</feature>
<sequence length="244" mass="28600">MEWTNELVMKFLDLFEREEAIWNGDHELHRNRDFIRESWLRIKTDLGGQWSVAELKKKKESLMSTFRKISQKIKKKHSTNKPHKTNWFAYAKMDKFLHNHYRPVVFKYPRDLIQDVDTPETSQRISDDNSDSLSDTPSQESSSSSWQDAVPPKKIKLKEPLIKTKNRPVEDCSNSRNATDNCSLYGELLANKLKDFDQHKQQLAMLQIDQLMYFLKYQKLPSANPFNLQPQPDKVDKLANGSAN</sequence>
<dbReference type="GO" id="GO:0005634">
    <property type="term" value="C:nucleus"/>
    <property type="evidence" value="ECO:0007669"/>
    <property type="project" value="TreeGrafter"/>
</dbReference>
<dbReference type="PANTHER" id="PTHR12243">
    <property type="entry name" value="MADF DOMAIN TRANSCRIPTION FACTOR"/>
    <property type="match status" value="1"/>
</dbReference>
<evidence type="ECO:0000313" key="3">
    <source>
        <dbReference type="EMBL" id="ERL87813.1"/>
    </source>
</evidence>
<gene>
    <name evidence="3" type="ORF">D910_05202</name>
</gene>
<dbReference type="GO" id="GO:0006357">
    <property type="term" value="P:regulation of transcription by RNA polymerase II"/>
    <property type="evidence" value="ECO:0007669"/>
    <property type="project" value="TreeGrafter"/>
</dbReference>